<protein>
    <submittedName>
        <fullName evidence="2">Uncharacterized protein</fullName>
    </submittedName>
</protein>
<dbReference type="EMBL" id="MPOH02000019">
    <property type="protein sequence ID" value="OQD53081.1"/>
    <property type="molecule type" value="Genomic_DNA"/>
</dbReference>
<evidence type="ECO:0000313" key="3">
    <source>
        <dbReference type="Proteomes" id="UP000184286"/>
    </source>
</evidence>
<dbReference type="Proteomes" id="UP000184286">
    <property type="component" value="Unassembled WGS sequence"/>
</dbReference>
<reference evidence="3" key="1">
    <citation type="submission" date="2016-11" db="EMBL/GenBank/DDBJ databases">
        <authorList>
            <person name="Schniete J.K."/>
            <person name="Salih T."/>
            <person name="Algora Gallardo L."/>
            <person name="Martinez Fernandez S."/>
            <person name="Herron P.R."/>
        </authorList>
    </citation>
    <scope>NUCLEOTIDE SEQUENCE [LARGE SCALE GENOMIC DNA]</scope>
    <source>
        <strain evidence="3">DSM 41896</strain>
    </source>
</reference>
<feature type="compositionally biased region" description="Low complexity" evidence="1">
    <location>
        <begin position="124"/>
        <end position="138"/>
    </location>
</feature>
<organism evidence="2 3">
    <name type="scientific">Streptomyces phaeoluteigriseus</name>
    <dbReference type="NCBI Taxonomy" id="114686"/>
    <lineage>
        <taxon>Bacteria</taxon>
        <taxon>Bacillati</taxon>
        <taxon>Actinomycetota</taxon>
        <taxon>Actinomycetes</taxon>
        <taxon>Kitasatosporales</taxon>
        <taxon>Streptomycetaceae</taxon>
        <taxon>Streptomyces</taxon>
        <taxon>Streptomyces aurantiacus group</taxon>
    </lineage>
</organism>
<accession>A0A1V6MKV8</accession>
<evidence type="ECO:0000256" key="1">
    <source>
        <dbReference type="SAM" id="MobiDB-lite"/>
    </source>
</evidence>
<proteinExistence type="predicted"/>
<comment type="caution">
    <text evidence="2">The sequence shown here is derived from an EMBL/GenBank/DDBJ whole genome shotgun (WGS) entry which is preliminary data.</text>
</comment>
<evidence type="ECO:0000313" key="2">
    <source>
        <dbReference type="EMBL" id="OQD53081.1"/>
    </source>
</evidence>
<feature type="region of interest" description="Disordered" evidence="1">
    <location>
        <begin position="114"/>
        <end position="138"/>
    </location>
</feature>
<name>A0A1V6MKV8_9ACTN</name>
<dbReference type="AlphaFoldDB" id="A0A1V6MKV8"/>
<reference evidence="2 3" key="2">
    <citation type="submission" date="2017-02" db="EMBL/GenBank/DDBJ databases">
        <title>Draft genome sequence of Streptomyces phaeoluteigriseus type strain DSM41896.</title>
        <authorList>
            <person name="Salih T.S."/>
            <person name="Algora Gallardo L."/>
            <person name="Melo Santos T."/>
            <person name="Filgueira Martinez S."/>
            <person name="Herron P.R."/>
        </authorList>
    </citation>
    <scope>NUCLEOTIDE SEQUENCE [LARGE SCALE GENOMIC DNA]</scope>
    <source>
        <strain evidence="2 3">DSM 41896</strain>
    </source>
</reference>
<sequence>MLRGLIDASPAIRTRPGRVRPQAAIHAAESRLGPLPASWRWCPRRLRRGHGRPVDGADIATVLPSAQVGAVEDLTGRRDGDRLNFYDEGDGDSQRHARVRRYAPRWTLVGDDSGGSGLFMRPHTAPATADAPTDAYMS</sequence>
<gene>
    <name evidence="2" type="ORF">BM536_034365</name>
</gene>